<feature type="transmembrane region" description="Helical" evidence="9">
    <location>
        <begin position="296"/>
        <end position="318"/>
    </location>
</feature>
<dbReference type="GO" id="GO:0045202">
    <property type="term" value="C:synapse"/>
    <property type="evidence" value="ECO:0007669"/>
    <property type="project" value="GOC"/>
</dbReference>
<dbReference type="GO" id="GO:0030594">
    <property type="term" value="F:neurotransmitter receptor activity"/>
    <property type="evidence" value="ECO:0007669"/>
    <property type="project" value="TreeGrafter"/>
</dbReference>
<keyword evidence="6 9" id="KW-0472">Membrane</keyword>
<dbReference type="PANTHER" id="PTHR24247:SF278">
    <property type="entry name" value="HISTAMINE H2 RECEPTOR"/>
    <property type="match status" value="1"/>
</dbReference>
<dbReference type="Bgee" id="ENSAMXG00000034203">
    <property type="expression patterns" value="Expressed in intestine"/>
</dbReference>
<evidence type="ECO:0000256" key="3">
    <source>
        <dbReference type="ARBA" id="ARBA00022692"/>
    </source>
</evidence>
<dbReference type="GO" id="GO:0005886">
    <property type="term" value="C:plasma membrane"/>
    <property type="evidence" value="ECO:0007669"/>
    <property type="project" value="UniProtKB-SubCell"/>
</dbReference>
<evidence type="ECO:0000256" key="5">
    <source>
        <dbReference type="ARBA" id="ARBA00023040"/>
    </source>
</evidence>
<feature type="transmembrane region" description="Helical" evidence="9">
    <location>
        <begin position="207"/>
        <end position="228"/>
    </location>
</feature>
<reference evidence="12" key="1">
    <citation type="submission" date="2013-03" db="EMBL/GenBank/DDBJ databases">
        <authorList>
            <person name="Jeffery W."/>
            <person name="Warren W."/>
            <person name="Wilson R.K."/>
        </authorList>
    </citation>
    <scope>NUCLEOTIDE SEQUENCE</scope>
    <source>
        <strain evidence="12">female</strain>
    </source>
</reference>
<dbReference type="Proteomes" id="UP000018467">
    <property type="component" value="Unassembled WGS sequence"/>
</dbReference>
<feature type="transmembrane region" description="Helical" evidence="9">
    <location>
        <begin position="18"/>
        <end position="41"/>
    </location>
</feature>
<evidence type="ECO:0000256" key="6">
    <source>
        <dbReference type="ARBA" id="ARBA00023136"/>
    </source>
</evidence>
<name>A0A3B1JRX1_ASTMX</name>
<proteinExistence type="predicted"/>
<feature type="transmembrane region" description="Helical" evidence="9">
    <location>
        <begin position="87"/>
        <end position="109"/>
    </location>
</feature>
<keyword evidence="5" id="KW-0297">G-protein coupled receptor</keyword>
<evidence type="ECO:0000256" key="8">
    <source>
        <dbReference type="ARBA" id="ARBA00023224"/>
    </source>
</evidence>
<feature type="transmembrane region" description="Helical" evidence="9">
    <location>
        <begin position="130"/>
        <end position="150"/>
    </location>
</feature>
<reference evidence="11" key="3">
    <citation type="submission" date="2025-08" db="UniProtKB">
        <authorList>
            <consortium name="Ensembl"/>
        </authorList>
    </citation>
    <scope>IDENTIFICATION</scope>
</reference>
<organism evidence="11 12">
    <name type="scientific">Astyanax mexicanus</name>
    <name type="common">Blind cave fish</name>
    <name type="synonym">Astyanax fasciatus mexicanus</name>
    <dbReference type="NCBI Taxonomy" id="7994"/>
    <lineage>
        <taxon>Eukaryota</taxon>
        <taxon>Metazoa</taxon>
        <taxon>Chordata</taxon>
        <taxon>Craniata</taxon>
        <taxon>Vertebrata</taxon>
        <taxon>Euteleostomi</taxon>
        <taxon>Actinopterygii</taxon>
        <taxon>Neopterygii</taxon>
        <taxon>Teleostei</taxon>
        <taxon>Ostariophysi</taxon>
        <taxon>Characiformes</taxon>
        <taxon>Characoidei</taxon>
        <taxon>Acestrorhamphidae</taxon>
        <taxon>Acestrorhamphinae</taxon>
        <taxon>Astyanax</taxon>
    </lineage>
</organism>
<dbReference type="PANTHER" id="PTHR24247">
    <property type="entry name" value="5-HYDROXYTRYPTAMINE RECEPTOR"/>
    <property type="match status" value="1"/>
</dbReference>
<evidence type="ECO:0000256" key="4">
    <source>
        <dbReference type="ARBA" id="ARBA00022989"/>
    </source>
</evidence>
<evidence type="ECO:0000313" key="11">
    <source>
        <dbReference type="Ensembl" id="ENSAMXP00000044491.1"/>
    </source>
</evidence>
<comment type="subcellular location">
    <subcellularLocation>
        <location evidence="1">Cell membrane</location>
        <topology evidence="1">Multi-pass membrane protein</topology>
    </subcellularLocation>
</comment>
<dbReference type="STRING" id="7994.ENSAMXP00000044491"/>
<dbReference type="PRINTS" id="PR00237">
    <property type="entry name" value="GPCRRHODOPSN"/>
</dbReference>
<dbReference type="Pfam" id="PF00001">
    <property type="entry name" value="7tm_1"/>
    <property type="match status" value="1"/>
</dbReference>
<keyword evidence="4 9" id="KW-1133">Transmembrane helix</keyword>
<dbReference type="InParanoid" id="A0A3B1JRX1"/>
<dbReference type="GO" id="GO:0007268">
    <property type="term" value="P:chemical synaptic transmission"/>
    <property type="evidence" value="ECO:0007669"/>
    <property type="project" value="TreeGrafter"/>
</dbReference>
<dbReference type="InterPro" id="IPR017452">
    <property type="entry name" value="GPCR_Rhodpsn_7TM"/>
</dbReference>
<dbReference type="Ensembl" id="ENSAMXT00000052558.1">
    <property type="protein sequence ID" value="ENSAMXP00000044491.1"/>
    <property type="gene ID" value="ENSAMXG00000034203.1"/>
</dbReference>
<dbReference type="GeneTree" id="ENSGT01030000234555"/>
<protein>
    <submittedName>
        <fullName evidence="11">G-protein coupled bile acid receptor 1-like</fullName>
    </submittedName>
</protein>
<sequence length="354" mass="39598">MAGMVCNDTRTSAEEAQLIYAITLPLSATIILANLSVILGITCSRQLHNPPNYFYLSLLVADLGTGVAVPFIPWMNRSRSLGFSSCLLVHVFPNFLFLAFMFNLVLVHYERYLSIVSPMLPGHFCPRRHFIPALLAVWLLPLLVSLLPAFGWNNRDGRGKAGGGCCGVLENANTTTVQSELSSSSLFKDSCCTYHIVFTDAYIYLEVYGLLTPAVLLIAAMTGRVLWITRGQLKDIQRLQRAVTTAERQRKLELRYARSVATVSLAFLACWLPYIIYTHVNMAFLLNRQTRVNQTAQIVLLCTGLGGMAAVPLLLGLANREYTDPARRLLCKVWHRWRRTRPQRGVNLRGGDAY</sequence>
<feature type="transmembrane region" description="Helical" evidence="9">
    <location>
        <begin position="53"/>
        <end position="75"/>
    </location>
</feature>
<dbReference type="GO" id="GO:0007187">
    <property type="term" value="P:G protein-coupled receptor signaling pathway, coupled to cyclic nucleotide second messenger"/>
    <property type="evidence" value="ECO:0007669"/>
    <property type="project" value="TreeGrafter"/>
</dbReference>
<feature type="domain" description="G-protein coupled receptors family 1 profile" evidence="10">
    <location>
        <begin position="33"/>
        <end position="315"/>
    </location>
</feature>
<keyword evidence="3 9" id="KW-0812">Transmembrane</keyword>
<dbReference type="Gene3D" id="1.20.1070.10">
    <property type="entry name" value="Rhodopsin 7-helix transmembrane proteins"/>
    <property type="match status" value="1"/>
</dbReference>
<dbReference type="AlphaFoldDB" id="A0A3B1JRX1"/>
<keyword evidence="7" id="KW-0675">Receptor</keyword>
<keyword evidence="8" id="KW-0807">Transducer</keyword>
<evidence type="ECO:0000256" key="9">
    <source>
        <dbReference type="SAM" id="Phobius"/>
    </source>
</evidence>
<dbReference type="SUPFAM" id="SSF81321">
    <property type="entry name" value="Family A G protein-coupled receptor-like"/>
    <property type="match status" value="1"/>
</dbReference>
<evidence type="ECO:0000259" key="10">
    <source>
        <dbReference type="PROSITE" id="PS50262"/>
    </source>
</evidence>
<accession>A0A3B1JRX1</accession>
<feature type="transmembrane region" description="Helical" evidence="9">
    <location>
        <begin position="256"/>
        <end position="276"/>
    </location>
</feature>
<keyword evidence="2" id="KW-1003">Cell membrane</keyword>
<dbReference type="PROSITE" id="PS50262">
    <property type="entry name" value="G_PROTEIN_RECEP_F1_2"/>
    <property type="match status" value="1"/>
</dbReference>
<dbReference type="InterPro" id="IPR000276">
    <property type="entry name" value="GPCR_Rhodpsn"/>
</dbReference>
<evidence type="ECO:0000256" key="1">
    <source>
        <dbReference type="ARBA" id="ARBA00004651"/>
    </source>
</evidence>
<evidence type="ECO:0000256" key="7">
    <source>
        <dbReference type="ARBA" id="ARBA00023170"/>
    </source>
</evidence>
<reference evidence="12" key="2">
    <citation type="journal article" date="2014" name="Nat. Commun.">
        <title>The cavefish genome reveals candidate genes for eye loss.</title>
        <authorList>
            <person name="McGaugh S.E."/>
            <person name="Gross J.B."/>
            <person name="Aken B."/>
            <person name="Blin M."/>
            <person name="Borowsky R."/>
            <person name="Chalopin D."/>
            <person name="Hinaux H."/>
            <person name="Jeffery W.R."/>
            <person name="Keene A."/>
            <person name="Ma L."/>
            <person name="Minx P."/>
            <person name="Murphy D."/>
            <person name="O'Quin K.E."/>
            <person name="Retaux S."/>
            <person name="Rohner N."/>
            <person name="Searle S.M."/>
            <person name="Stahl B.A."/>
            <person name="Tabin C."/>
            <person name="Volff J.N."/>
            <person name="Yoshizawa M."/>
            <person name="Warren W.C."/>
        </authorList>
    </citation>
    <scope>NUCLEOTIDE SEQUENCE [LARGE SCALE GENOMIC DNA]</scope>
    <source>
        <strain evidence="12">female</strain>
    </source>
</reference>
<keyword evidence="12" id="KW-1185">Reference proteome</keyword>
<evidence type="ECO:0000313" key="12">
    <source>
        <dbReference type="Proteomes" id="UP000018467"/>
    </source>
</evidence>
<reference evidence="11" key="4">
    <citation type="submission" date="2025-09" db="UniProtKB">
        <authorList>
            <consortium name="Ensembl"/>
        </authorList>
    </citation>
    <scope>IDENTIFICATION</scope>
</reference>
<evidence type="ECO:0000256" key="2">
    <source>
        <dbReference type="ARBA" id="ARBA00022475"/>
    </source>
</evidence>
<dbReference type="GO" id="GO:0004993">
    <property type="term" value="F:G protein-coupled serotonin receptor activity"/>
    <property type="evidence" value="ECO:0007669"/>
    <property type="project" value="TreeGrafter"/>
</dbReference>
<dbReference type="GO" id="GO:0030425">
    <property type="term" value="C:dendrite"/>
    <property type="evidence" value="ECO:0007669"/>
    <property type="project" value="TreeGrafter"/>
</dbReference>